<dbReference type="Proteomes" id="UP000218796">
    <property type="component" value="Unassembled WGS sequence"/>
</dbReference>
<evidence type="ECO:0000313" key="1">
    <source>
        <dbReference type="EMBL" id="PAV94073.1"/>
    </source>
</evidence>
<name>A0A2A2M6E9_9GAMM</name>
<dbReference type="EMBL" id="NQMS01000020">
    <property type="protein sequence ID" value="PAV94073.1"/>
    <property type="molecule type" value="Genomic_DNA"/>
</dbReference>
<reference evidence="1 2" key="1">
    <citation type="submission" date="2017-08" db="EMBL/GenBank/DDBJ databases">
        <title>Draft Genome Sequence of Hafnia alvei CITHA-6 Isolated from Raw Bovine Milk.</title>
        <authorList>
            <person name="Culligan E.P."/>
            <person name="Mcsweeney A."/>
            <person name="O'Doherty C."/>
            <person name="Gleeson E."/>
            <person name="O'Riordan D."/>
            <person name="Sleator R.D."/>
        </authorList>
    </citation>
    <scope>NUCLEOTIDE SEQUENCE [LARGE SCALE GENOMIC DNA]</scope>
    <source>
        <strain evidence="1 2">CITHA-6</strain>
    </source>
</reference>
<proteinExistence type="predicted"/>
<accession>A0A2A2M6E9</accession>
<evidence type="ECO:0000313" key="2">
    <source>
        <dbReference type="Proteomes" id="UP000218796"/>
    </source>
</evidence>
<dbReference type="RefSeq" id="WP_095661823.1">
    <property type="nucleotide sequence ID" value="NZ_JAWZZV010000025.1"/>
</dbReference>
<organism evidence="1 2">
    <name type="scientific">Hafnia paralvei</name>
    <dbReference type="NCBI Taxonomy" id="546367"/>
    <lineage>
        <taxon>Bacteria</taxon>
        <taxon>Pseudomonadati</taxon>
        <taxon>Pseudomonadota</taxon>
        <taxon>Gammaproteobacteria</taxon>
        <taxon>Enterobacterales</taxon>
        <taxon>Hafniaceae</taxon>
        <taxon>Hafnia</taxon>
    </lineage>
</organism>
<dbReference type="AlphaFoldDB" id="A0A2A2M6E9"/>
<protein>
    <submittedName>
        <fullName evidence="1">Uncharacterized protein</fullName>
    </submittedName>
</protein>
<dbReference type="OrthoDB" id="6684064at2"/>
<comment type="caution">
    <text evidence="1">The sequence shown here is derived from an EMBL/GenBank/DDBJ whole genome shotgun (WGS) entry which is preliminary data.</text>
</comment>
<gene>
    <name evidence="1" type="ORF">CJD50_22620</name>
</gene>
<sequence length="102" mass="11578">MIIPVAAERDALGYWTHPSLVRSGCETTAHLTHWLKTHRLACFVMLMCDEDPEAYLAELARGQETPCARDWHVMPPDNDGWFIGSIHASQNGPVCYWLRQIA</sequence>
<keyword evidence="2" id="KW-1185">Reference proteome</keyword>